<sequence>MPATAPPPQDPPTRTARYAPDDHAAGRTLLVAAAYVVLLRPGADGPEVLLQLRRGTGYRDGWWATLAGHVDPGESVHEAAVREAREEAGVTVAPDALRPLTALHRFERTGPPVEQRLDAFFVVEDWTGEPELREPDKAEQLRWWPLRSLPEQVVPHERLVLDALAAGTTPPPVVSLPS</sequence>
<dbReference type="EMBL" id="BONN01000009">
    <property type="protein sequence ID" value="GIG33835.1"/>
    <property type="molecule type" value="Genomic_DNA"/>
</dbReference>
<feature type="region of interest" description="Disordered" evidence="5">
    <location>
        <begin position="1"/>
        <end position="21"/>
    </location>
</feature>
<evidence type="ECO:0000256" key="1">
    <source>
        <dbReference type="ARBA" id="ARBA00001946"/>
    </source>
</evidence>
<organism evidence="8 9">
    <name type="scientific">Cellulomonas oligotrophica</name>
    <dbReference type="NCBI Taxonomy" id="931536"/>
    <lineage>
        <taxon>Bacteria</taxon>
        <taxon>Bacillati</taxon>
        <taxon>Actinomycetota</taxon>
        <taxon>Actinomycetes</taxon>
        <taxon>Micrococcales</taxon>
        <taxon>Cellulomonadaceae</taxon>
        <taxon>Cellulomonas</taxon>
    </lineage>
</organism>
<evidence type="ECO:0000259" key="6">
    <source>
        <dbReference type="PROSITE" id="PS51462"/>
    </source>
</evidence>
<dbReference type="PRINTS" id="PR00502">
    <property type="entry name" value="NUDIXFAMILY"/>
</dbReference>
<dbReference type="Gene3D" id="3.90.79.10">
    <property type="entry name" value="Nucleoside Triphosphate Pyrophosphohydrolase"/>
    <property type="match status" value="1"/>
</dbReference>
<evidence type="ECO:0000313" key="10">
    <source>
        <dbReference type="Proteomes" id="UP000618382"/>
    </source>
</evidence>
<dbReference type="AlphaFoldDB" id="A0A7Y9JWQ8"/>
<dbReference type="Pfam" id="PF00293">
    <property type="entry name" value="NUDIX"/>
    <property type="match status" value="1"/>
</dbReference>
<feature type="domain" description="Nudix hydrolase" evidence="6">
    <location>
        <begin position="29"/>
        <end position="166"/>
    </location>
</feature>
<dbReference type="InterPro" id="IPR020084">
    <property type="entry name" value="NUDIX_hydrolase_CS"/>
</dbReference>
<dbReference type="CDD" id="cd04683">
    <property type="entry name" value="NUDIX_Hydrolase"/>
    <property type="match status" value="1"/>
</dbReference>
<evidence type="ECO:0000256" key="2">
    <source>
        <dbReference type="ARBA" id="ARBA00005582"/>
    </source>
</evidence>
<dbReference type="Proteomes" id="UP000618382">
    <property type="component" value="Unassembled WGS sequence"/>
</dbReference>
<evidence type="ECO:0000256" key="3">
    <source>
        <dbReference type="ARBA" id="ARBA00022801"/>
    </source>
</evidence>
<dbReference type="PROSITE" id="PS00893">
    <property type="entry name" value="NUDIX_BOX"/>
    <property type="match status" value="1"/>
</dbReference>
<reference evidence="7 10" key="2">
    <citation type="submission" date="2021-01" db="EMBL/GenBank/DDBJ databases">
        <title>Whole genome shotgun sequence of Cellulomonas oligotrophica NBRC 109435.</title>
        <authorList>
            <person name="Komaki H."/>
            <person name="Tamura T."/>
        </authorList>
    </citation>
    <scope>NUCLEOTIDE SEQUENCE [LARGE SCALE GENOMIC DNA]</scope>
    <source>
        <strain evidence="7 10">NBRC 109435</strain>
    </source>
</reference>
<comment type="cofactor">
    <cofactor evidence="1">
        <name>Mg(2+)</name>
        <dbReference type="ChEBI" id="CHEBI:18420"/>
    </cofactor>
</comment>
<dbReference type="InterPro" id="IPR020476">
    <property type="entry name" value="Nudix_hydrolase"/>
</dbReference>
<dbReference type="EMBL" id="JACCBK010000001">
    <property type="protein sequence ID" value="NYD85131.1"/>
    <property type="molecule type" value="Genomic_DNA"/>
</dbReference>
<evidence type="ECO:0000256" key="4">
    <source>
        <dbReference type="RuleBase" id="RU003476"/>
    </source>
</evidence>
<dbReference type="PROSITE" id="PS51462">
    <property type="entry name" value="NUDIX"/>
    <property type="match status" value="1"/>
</dbReference>
<dbReference type="PANTHER" id="PTHR43046:SF16">
    <property type="entry name" value="ADP-RIBOSE PYROPHOSPHATASE YJHB-RELATED"/>
    <property type="match status" value="1"/>
</dbReference>
<evidence type="ECO:0000313" key="8">
    <source>
        <dbReference type="EMBL" id="NYD85131.1"/>
    </source>
</evidence>
<keyword evidence="3 4" id="KW-0378">Hydrolase</keyword>
<accession>A0A7Y9JWQ8</accession>
<evidence type="ECO:0000313" key="9">
    <source>
        <dbReference type="Proteomes" id="UP000577956"/>
    </source>
</evidence>
<protein>
    <submittedName>
        <fullName evidence="8">8-oxo-dGTP pyrophosphatase MutT (NUDIX family)</fullName>
    </submittedName>
</protein>
<gene>
    <name evidence="8" type="ORF">BKA21_000680</name>
    <name evidence="7" type="ORF">Col01nite_29940</name>
</gene>
<dbReference type="PANTHER" id="PTHR43046">
    <property type="entry name" value="GDP-MANNOSE MANNOSYL HYDROLASE"/>
    <property type="match status" value="1"/>
</dbReference>
<name>A0A7Y9JWQ8_9CELL</name>
<dbReference type="Proteomes" id="UP000577956">
    <property type="component" value="Unassembled WGS sequence"/>
</dbReference>
<dbReference type="RefSeq" id="WP_140458629.1">
    <property type="nucleotide sequence ID" value="NZ_BAABFI010000017.1"/>
</dbReference>
<dbReference type="SUPFAM" id="SSF55811">
    <property type="entry name" value="Nudix"/>
    <property type="match status" value="1"/>
</dbReference>
<dbReference type="GO" id="GO:0016787">
    <property type="term" value="F:hydrolase activity"/>
    <property type="evidence" value="ECO:0007669"/>
    <property type="project" value="UniProtKB-KW"/>
</dbReference>
<evidence type="ECO:0000256" key="5">
    <source>
        <dbReference type="SAM" id="MobiDB-lite"/>
    </source>
</evidence>
<comment type="caution">
    <text evidence="8">The sequence shown here is derived from an EMBL/GenBank/DDBJ whole genome shotgun (WGS) entry which is preliminary data.</text>
</comment>
<dbReference type="InterPro" id="IPR015797">
    <property type="entry name" value="NUDIX_hydrolase-like_dom_sf"/>
</dbReference>
<evidence type="ECO:0000313" key="7">
    <source>
        <dbReference type="EMBL" id="GIG33835.1"/>
    </source>
</evidence>
<comment type="similarity">
    <text evidence="2 4">Belongs to the Nudix hydrolase family.</text>
</comment>
<reference evidence="8 9" key="1">
    <citation type="submission" date="2020-07" db="EMBL/GenBank/DDBJ databases">
        <title>Sequencing the genomes of 1000 actinobacteria strains.</title>
        <authorList>
            <person name="Klenk H.-P."/>
        </authorList>
    </citation>
    <scope>NUCLEOTIDE SEQUENCE [LARGE SCALE GENOMIC DNA]</scope>
    <source>
        <strain evidence="8 9">DSM 24482</strain>
    </source>
</reference>
<dbReference type="InterPro" id="IPR000086">
    <property type="entry name" value="NUDIX_hydrolase_dom"/>
</dbReference>
<proteinExistence type="inferred from homology"/>
<feature type="compositionally biased region" description="Pro residues" evidence="5">
    <location>
        <begin position="1"/>
        <end position="11"/>
    </location>
</feature>
<keyword evidence="10" id="KW-1185">Reference proteome</keyword>